<protein>
    <submittedName>
        <fullName evidence="2">Transcriptional regulator</fullName>
    </submittedName>
</protein>
<reference evidence="2 3" key="1">
    <citation type="submission" date="2021-03" db="EMBL/GenBank/DDBJ databases">
        <title>Genomic Encyclopedia of Type Strains, Phase IV (KMG-IV): sequencing the most valuable type-strain genomes for metagenomic binning, comparative biology and taxonomic classification.</title>
        <authorList>
            <person name="Goeker M."/>
        </authorList>
    </citation>
    <scope>NUCLEOTIDE SEQUENCE [LARGE SCALE GENOMIC DNA]</scope>
    <source>
        <strain evidence="2 3">DSM 21600</strain>
    </source>
</reference>
<dbReference type="CDD" id="cd20301">
    <property type="entry name" value="cupin_ChrR"/>
    <property type="match status" value="1"/>
</dbReference>
<evidence type="ECO:0000313" key="2">
    <source>
        <dbReference type="EMBL" id="MBP1849073.1"/>
    </source>
</evidence>
<dbReference type="NCBIfam" id="TIGR02451">
    <property type="entry name" value="anti_sig_ChrR"/>
    <property type="match status" value="1"/>
</dbReference>
<name>A0ABS4DTP9_9HYPH</name>
<comment type="caution">
    <text evidence="2">The sequence shown here is derived from an EMBL/GenBank/DDBJ whole genome shotgun (WGS) entry which is preliminary data.</text>
</comment>
<dbReference type="Proteomes" id="UP000759443">
    <property type="component" value="Unassembled WGS sequence"/>
</dbReference>
<dbReference type="InterPro" id="IPR011051">
    <property type="entry name" value="RmlC_Cupin_sf"/>
</dbReference>
<evidence type="ECO:0000313" key="3">
    <source>
        <dbReference type="Proteomes" id="UP000759443"/>
    </source>
</evidence>
<dbReference type="Gene3D" id="1.10.10.1320">
    <property type="entry name" value="Anti-sigma factor, zinc-finger domain"/>
    <property type="match status" value="1"/>
</dbReference>
<dbReference type="Gene3D" id="2.60.120.10">
    <property type="entry name" value="Jelly Rolls"/>
    <property type="match status" value="1"/>
</dbReference>
<accession>A0ABS4DTP9</accession>
<dbReference type="InterPro" id="IPR012807">
    <property type="entry name" value="Anti-sigma_ChrR"/>
</dbReference>
<sequence>MIIQHHLSDETILEYAGGSLSEAWSIAVASHLALCPACRKRLRGMEDAGGALMATIECADTSSDQSWEEMKRRLADAPRVTPEPAASADLEVDTATDGARLPEPLRSYLGGDLDGLKWKSLGGGAYHLPIPTEDRSASARLLRIGPGKAVPEHTHNGRELTLVLKGSYHDGARQYRTGDISEADEDVEHQPIVDMDGECVCLAITDAPLKFRSWVVRLVQPFLGI</sequence>
<dbReference type="EMBL" id="JAGGJU010000001">
    <property type="protein sequence ID" value="MBP1849073.1"/>
    <property type="molecule type" value="Genomic_DNA"/>
</dbReference>
<organism evidence="2 3">
    <name type="scientific">Rhizobium halophytocola</name>
    <dbReference type="NCBI Taxonomy" id="735519"/>
    <lineage>
        <taxon>Bacteria</taxon>
        <taxon>Pseudomonadati</taxon>
        <taxon>Pseudomonadota</taxon>
        <taxon>Alphaproteobacteria</taxon>
        <taxon>Hyphomicrobiales</taxon>
        <taxon>Rhizobiaceae</taxon>
        <taxon>Rhizobium/Agrobacterium group</taxon>
        <taxon>Rhizobium</taxon>
    </lineage>
</organism>
<dbReference type="SUPFAM" id="SSF51182">
    <property type="entry name" value="RmlC-like cupins"/>
    <property type="match status" value="1"/>
</dbReference>
<dbReference type="Pfam" id="PF12973">
    <property type="entry name" value="Cupin_7"/>
    <property type="match status" value="1"/>
</dbReference>
<proteinExistence type="predicted"/>
<dbReference type="RefSeq" id="WP_209941890.1">
    <property type="nucleotide sequence ID" value="NZ_JAGGJU010000001.1"/>
</dbReference>
<feature type="domain" description="ChrR-like cupin" evidence="1">
    <location>
        <begin position="113"/>
        <end position="200"/>
    </location>
</feature>
<dbReference type="InterPro" id="IPR041916">
    <property type="entry name" value="Anti_sigma_zinc_sf"/>
</dbReference>
<evidence type="ECO:0000259" key="1">
    <source>
        <dbReference type="Pfam" id="PF12973"/>
    </source>
</evidence>
<dbReference type="InterPro" id="IPR025979">
    <property type="entry name" value="ChrR-like_cupin_dom"/>
</dbReference>
<gene>
    <name evidence="2" type="ORF">J2Z17_000490</name>
</gene>
<dbReference type="InterPro" id="IPR014710">
    <property type="entry name" value="RmlC-like_jellyroll"/>
</dbReference>
<keyword evidence="3" id="KW-1185">Reference proteome</keyword>